<dbReference type="STRING" id="1257118.L8GEK5"/>
<evidence type="ECO:0000313" key="2">
    <source>
        <dbReference type="EMBL" id="ELR11457.1"/>
    </source>
</evidence>
<dbReference type="GeneID" id="14911910"/>
<proteinExistence type="predicted"/>
<dbReference type="Pfam" id="PF07534">
    <property type="entry name" value="TLD"/>
    <property type="match status" value="1"/>
</dbReference>
<dbReference type="Proteomes" id="UP000011083">
    <property type="component" value="Unassembled WGS sequence"/>
</dbReference>
<dbReference type="SMART" id="SM00584">
    <property type="entry name" value="TLDc"/>
    <property type="match status" value="1"/>
</dbReference>
<dbReference type="PROSITE" id="PS51886">
    <property type="entry name" value="TLDC"/>
    <property type="match status" value="1"/>
</dbReference>
<dbReference type="OrthoDB" id="17470at2759"/>
<dbReference type="PANTHER" id="PTHR23354">
    <property type="entry name" value="NUCLEOLAR PROTEIN 7/ESTROGEN RECEPTOR COACTIVATOR-RELATED"/>
    <property type="match status" value="1"/>
</dbReference>
<dbReference type="VEuPathDB" id="AmoebaDB:ACA1_121760"/>
<accession>L8GEK5</accession>
<sequence>MEALHKKIRALHAINEEIIARVEKLHEVLHYDYFAFLDDGLVLEEVSSTVKVGDILKDFKCEVQLVTDIWDVFNDKPNWQATRWDDLKRLNHELFAIAEKFELLDKSNAKAQTELAKYLHNFELIQTSLGAVEEKTLSQISRQDQLAARVAEVNRLLDGLKLDGVQFRQPSFAGGSIVSPEHRRKLVEWYGKGWKLLYKASRDGWACKDFHSRCDGKGATVTVVRCTGGHIFGGHLAQSWNSLGNYITCPSASLFTLANPHGIPPTRLAISSATSAAFGHAAYGPTFGGQDLYIATNANASTASNFNFPHGYRDTTGRGQSLFTGNRNFQVAEVEVFALQ</sequence>
<reference evidence="2 3" key="1">
    <citation type="journal article" date="2013" name="Genome Biol.">
        <title>Genome of Acanthamoeba castellanii highlights extensive lateral gene transfer and early evolution of tyrosine kinase signaling.</title>
        <authorList>
            <person name="Clarke M."/>
            <person name="Lohan A.J."/>
            <person name="Liu B."/>
            <person name="Lagkouvardos I."/>
            <person name="Roy S."/>
            <person name="Zafar N."/>
            <person name="Bertelli C."/>
            <person name="Schilde C."/>
            <person name="Kianianmomeni A."/>
            <person name="Burglin T.R."/>
            <person name="Frech C."/>
            <person name="Turcotte B."/>
            <person name="Kopec K.O."/>
            <person name="Synnott J.M."/>
            <person name="Choo C."/>
            <person name="Paponov I."/>
            <person name="Finkler A."/>
            <person name="Soon Heng Tan C."/>
            <person name="Hutchins A.P."/>
            <person name="Weinmeier T."/>
            <person name="Rattei T."/>
            <person name="Chu J.S."/>
            <person name="Gimenez G."/>
            <person name="Irimia M."/>
            <person name="Rigden D.J."/>
            <person name="Fitzpatrick D.A."/>
            <person name="Lorenzo-Morales J."/>
            <person name="Bateman A."/>
            <person name="Chiu C.H."/>
            <person name="Tang P."/>
            <person name="Hegemann P."/>
            <person name="Fromm H."/>
            <person name="Raoult D."/>
            <person name="Greub G."/>
            <person name="Miranda-Saavedra D."/>
            <person name="Chen N."/>
            <person name="Nash P."/>
            <person name="Ginger M.L."/>
            <person name="Horn M."/>
            <person name="Schaap P."/>
            <person name="Caler L."/>
            <person name="Loftus B."/>
        </authorList>
    </citation>
    <scope>NUCLEOTIDE SEQUENCE [LARGE SCALE GENOMIC DNA]</scope>
    <source>
        <strain evidence="2 3">Neff</strain>
    </source>
</reference>
<keyword evidence="3" id="KW-1185">Reference proteome</keyword>
<dbReference type="InterPro" id="IPR006571">
    <property type="entry name" value="TLDc_dom"/>
</dbReference>
<protein>
    <submittedName>
        <fullName evidence="2">B-box zinc finger family protein</fullName>
    </submittedName>
</protein>
<dbReference type="AlphaFoldDB" id="L8GEK5"/>
<organism evidence="2 3">
    <name type="scientific">Acanthamoeba castellanii (strain ATCC 30010 / Neff)</name>
    <dbReference type="NCBI Taxonomy" id="1257118"/>
    <lineage>
        <taxon>Eukaryota</taxon>
        <taxon>Amoebozoa</taxon>
        <taxon>Discosea</taxon>
        <taxon>Longamoebia</taxon>
        <taxon>Centramoebida</taxon>
        <taxon>Acanthamoebidae</taxon>
        <taxon>Acanthamoeba</taxon>
    </lineage>
</organism>
<name>L8GEK5_ACACF</name>
<dbReference type="RefSeq" id="XP_004333470.1">
    <property type="nucleotide sequence ID" value="XM_004333422.1"/>
</dbReference>
<evidence type="ECO:0000313" key="3">
    <source>
        <dbReference type="Proteomes" id="UP000011083"/>
    </source>
</evidence>
<dbReference type="KEGG" id="acan:ACA1_121760"/>
<dbReference type="OMA" id="HEVLHYD"/>
<feature type="domain" description="TLDc" evidence="1">
    <location>
        <begin position="155"/>
        <end position="340"/>
    </location>
</feature>
<dbReference type="EMBL" id="KB008151">
    <property type="protein sequence ID" value="ELR11457.1"/>
    <property type="molecule type" value="Genomic_DNA"/>
</dbReference>
<gene>
    <name evidence="2" type="ORF">ACA1_121760</name>
</gene>
<evidence type="ECO:0000259" key="1">
    <source>
        <dbReference type="PROSITE" id="PS51886"/>
    </source>
</evidence>